<dbReference type="SUPFAM" id="SSF53383">
    <property type="entry name" value="PLP-dependent transferases"/>
    <property type="match status" value="1"/>
</dbReference>
<proteinExistence type="predicted"/>
<keyword evidence="1" id="KW-0560">Oxidoreductase</keyword>
<feature type="non-terminal residue" evidence="1">
    <location>
        <position position="50"/>
    </location>
</feature>
<dbReference type="EC" id="1.4.4.2" evidence="1"/>
<dbReference type="GO" id="GO:0004375">
    <property type="term" value="F:glycine dehydrogenase (decarboxylating) activity"/>
    <property type="evidence" value="ECO:0007669"/>
    <property type="project" value="UniProtKB-EC"/>
</dbReference>
<sequence length="50" mass="5465">MPFIPHSEADVRAMLAAIGVTQIEDLFDEIPPALKAQALQHVPTGMPEMH</sequence>
<reference evidence="1" key="2">
    <citation type="journal article" date="2014" name="ISME J.">
        <title>Microbial stratification in low pH oxic and suboxic macroscopic growths along an acid mine drainage.</title>
        <authorList>
            <person name="Mendez-Garcia C."/>
            <person name="Mesa V."/>
            <person name="Sprenger R.R."/>
            <person name="Richter M."/>
            <person name="Diez M.S."/>
            <person name="Solano J."/>
            <person name="Bargiela R."/>
            <person name="Golyshina O.V."/>
            <person name="Manteca A."/>
            <person name="Ramos J.L."/>
            <person name="Gallego J.R."/>
            <person name="Llorente I."/>
            <person name="Martins Dos Santos V.A."/>
            <person name="Jensen O.N."/>
            <person name="Pelaez A.I."/>
            <person name="Sanchez J."/>
            <person name="Ferrer M."/>
        </authorList>
    </citation>
    <scope>NUCLEOTIDE SEQUENCE</scope>
</reference>
<accession>T1A206</accession>
<dbReference type="InterPro" id="IPR015424">
    <property type="entry name" value="PyrdxlP-dep_Trfase"/>
</dbReference>
<dbReference type="EMBL" id="AUZX01009713">
    <property type="protein sequence ID" value="EQD50933.1"/>
    <property type="molecule type" value="Genomic_DNA"/>
</dbReference>
<reference evidence="1" key="1">
    <citation type="submission" date="2013-08" db="EMBL/GenBank/DDBJ databases">
        <authorList>
            <person name="Mendez C."/>
            <person name="Richter M."/>
            <person name="Ferrer M."/>
            <person name="Sanchez J."/>
        </authorList>
    </citation>
    <scope>NUCLEOTIDE SEQUENCE</scope>
</reference>
<organism evidence="1">
    <name type="scientific">mine drainage metagenome</name>
    <dbReference type="NCBI Taxonomy" id="410659"/>
    <lineage>
        <taxon>unclassified sequences</taxon>
        <taxon>metagenomes</taxon>
        <taxon>ecological metagenomes</taxon>
    </lineage>
</organism>
<gene>
    <name evidence="1" type="ORF">B1A_13284</name>
</gene>
<name>T1A206_9ZZZZ</name>
<protein>
    <submittedName>
        <fullName evidence="1">Glycine cleavage system P-protein</fullName>
        <ecNumber evidence="1">1.4.4.2</ecNumber>
    </submittedName>
</protein>
<evidence type="ECO:0000313" key="1">
    <source>
        <dbReference type="EMBL" id="EQD50933.1"/>
    </source>
</evidence>
<comment type="caution">
    <text evidence="1">The sequence shown here is derived from an EMBL/GenBank/DDBJ whole genome shotgun (WGS) entry which is preliminary data.</text>
</comment>
<dbReference type="AlphaFoldDB" id="T1A206"/>